<dbReference type="EMBL" id="CP003662">
    <property type="protein sequence ID" value="AFZ61336.1"/>
    <property type="molecule type" value="Genomic_DNA"/>
</dbReference>
<evidence type="ECO:0000313" key="2">
    <source>
        <dbReference type="EMBL" id="AFZ61336.1"/>
    </source>
</evidence>
<accession>K9ZQ85</accession>
<dbReference type="OrthoDB" id="479754at2"/>
<dbReference type="Pfam" id="PF13614">
    <property type="entry name" value="AAA_31"/>
    <property type="match status" value="1"/>
</dbReference>
<dbReference type="Gene3D" id="3.40.50.300">
    <property type="entry name" value="P-loop containing nucleotide triphosphate hydrolases"/>
    <property type="match status" value="1"/>
</dbReference>
<geneLocation type="plasmid" evidence="2 3">
    <name>pANACY.03</name>
</geneLocation>
<feature type="domain" description="AAA" evidence="1">
    <location>
        <begin position="9"/>
        <end position="167"/>
    </location>
</feature>
<evidence type="ECO:0000313" key="3">
    <source>
        <dbReference type="Proteomes" id="UP000010474"/>
    </source>
</evidence>
<dbReference type="KEGG" id="acy:Anacy_6060"/>
<dbReference type="Proteomes" id="UP000010474">
    <property type="component" value="Plasmid pANACY.03"/>
</dbReference>
<dbReference type="SUPFAM" id="SSF52540">
    <property type="entry name" value="P-loop containing nucleoside triphosphate hydrolases"/>
    <property type="match status" value="1"/>
</dbReference>
<proteinExistence type="predicted"/>
<dbReference type="RefSeq" id="WP_015217802.1">
    <property type="nucleotide sequence ID" value="NC_019773.1"/>
</dbReference>
<dbReference type="CDD" id="cd02042">
    <property type="entry name" value="ParAB_family"/>
    <property type="match status" value="1"/>
</dbReference>
<protein>
    <submittedName>
        <fullName evidence="2">Cobyrinic acid ac-diamide synthase</fullName>
    </submittedName>
</protein>
<evidence type="ECO:0000259" key="1">
    <source>
        <dbReference type="Pfam" id="PF13614"/>
    </source>
</evidence>
<dbReference type="PANTHER" id="PTHR13696">
    <property type="entry name" value="P-LOOP CONTAINING NUCLEOSIDE TRIPHOSPHATE HYDROLASE"/>
    <property type="match status" value="1"/>
</dbReference>
<organism evidence="2 3">
    <name type="scientific">Anabaena cylindrica (strain ATCC 27899 / PCC 7122)</name>
    <dbReference type="NCBI Taxonomy" id="272123"/>
    <lineage>
        <taxon>Bacteria</taxon>
        <taxon>Bacillati</taxon>
        <taxon>Cyanobacteriota</taxon>
        <taxon>Cyanophyceae</taxon>
        <taxon>Nostocales</taxon>
        <taxon>Nostocaceae</taxon>
        <taxon>Anabaena</taxon>
    </lineage>
</organism>
<name>K9ZQ85_ANACC</name>
<gene>
    <name evidence="2" type="ordered locus">Anacy_6060</name>
</gene>
<dbReference type="PANTHER" id="PTHR13696:SF99">
    <property type="entry name" value="COBYRINIC ACID AC-DIAMIDE SYNTHASE"/>
    <property type="match status" value="1"/>
</dbReference>
<keyword evidence="2" id="KW-0614">Plasmid</keyword>
<sequence length="253" mass="27558">MLSCACVSLSGGQGKSTVTFFLSLLLASQGKRVLAVDCDPQANLTFYLNHEVAANQPTLLEVLTGAVSTEDGIYPTPQENLFLIPADRSLFKVADFLSSSGAGAFILKLRLQKVEKLFDYVVIDVQPSRSQICLTAVGAANKVLIPVEATTKGVNSLIDTLDFLQEQASIMAFSGEVLGVIPFRDRWIGRTQSLDSKDTIAAMKEFAGNIPILPSIRESEQFKRAIRTGKLLSELGYPDLQYPFEQIIQALIP</sequence>
<dbReference type="PATRIC" id="fig|272123.3.peg.6583"/>
<dbReference type="InterPro" id="IPR027417">
    <property type="entry name" value="P-loop_NTPase"/>
</dbReference>
<reference evidence="3" key="1">
    <citation type="journal article" date="2013" name="Proc. Natl. Acad. Sci. U.S.A.">
        <title>Improving the coverage of the cyanobacterial phylum using diversity-driven genome sequencing.</title>
        <authorList>
            <person name="Shih P.M."/>
            <person name="Wu D."/>
            <person name="Latifi A."/>
            <person name="Axen S.D."/>
            <person name="Fewer D.P."/>
            <person name="Talla E."/>
            <person name="Calteau A."/>
            <person name="Cai F."/>
            <person name="Tandeau de Marsac N."/>
            <person name="Rippka R."/>
            <person name="Herdman M."/>
            <person name="Sivonen K."/>
            <person name="Coursin T."/>
            <person name="Laurent T."/>
            <person name="Goodwin L."/>
            <person name="Nolan M."/>
            <person name="Davenport K.W."/>
            <person name="Han C.S."/>
            <person name="Rubin E.M."/>
            <person name="Eisen J.A."/>
            <person name="Woyke T."/>
            <person name="Gugger M."/>
            <person name="Kerfeld C.A."/>
        </authorList>
    </citation>
    <scope>NUCLEOTIDE SEQUENCE [LARGE SCALE GENOMIC DNA]</scope>
    <source>
        <strain evidence="3">ATCC 27899 / PCC 7122</strain>
    </source>
</reference>
<dbReference type="InterPro" id="IPR025669">
    <property type="entry name" value="AAA_dom"/>
</dbReference>
<dbReference type="InterPro" id="IPR050678">
    <property type="entry name" value="DNA_Partitioning_ATPase"/>
</dbReference>
<dbReference type="AlphaFoldDB" id="K9ZQ85"/>
<dbReference type="HOGENOM" id="CLU_037612_1_4_3"/>
<keyword evidence="3" id="KW-1185">Reference proteome</keyword>